<reference evidence="2 3" key="1">
    <citation type="submission" date="2015-10" db="EMBL/GenBank/DDBJ databases">
        <title>A novel member of the family Ruminococcaceae isolated from human faeces.</title>
        <authorList>
            <person name="Shkoporov A.N."/>
            <person name="Chaplin A.V."/>
            <person name="Motuzova O.V."/>
            <person name="Kafarskaia L.I."/>
            <person name="Efimov B.A."/>
        </authorList>
    </citation>
    <scope>NUCLEOTIDE SEQUENCE [LARGE SCALE GENOMIC DNA]</scope>
    <source>
        <strain evidence="2 3">668</strain>
    </source>
</reference>
<gene>
    <name evidence="2" type="ORF">ASJ35_16840</name>
</gene>
<accession>A0A0W7TLZ9</accession>
<dbReference type="AlphaFoldDB" id="A0A0W7TLZ9"/>
<evidence type="ECO:0000313" key="2">
    <source>
        <dbReference type="EMBL" id="KUE74877.1"/>
    </source>
</evidence>
<evidence type="ECO:0000313" key="3">
    <source>
        <dbReference type="Proteomes" id="UP000053433"/>
    </source>
</evidence>
<protein>
    <submittedName>
        <fullName evidence="2">Uncharacterized protein</fullName>
    </submittedName>
</protein>
<organism evidence="2 3">
    <name type="scientific">Ruthenibacterium lactatiformans</name>
    <dbReference type="NCBI Taxonomy" id="1550024"/>
    <lineage>
        <taxon>Bacteria</taxon>
        <taxon>Bacillati</taxon>
        <taxon>Bacillota</taxon>
        <taxon>Clostridia</taxon>
        <taxon>Eubacteriales</taxon>
        <taxon>Oscillospiraceae</taxon>
        <taxon>Ruthenibacterium</taxon>
    </lineage>
</organism>
<evidence type="ECO:0000256" key="1">
    <source>
        <dbReference type="SAM" id="MobiDB-lite"/>
    </source>
</evidence>
<dbReference type="Proteomes" id="UP000053433">
    <property type="component" value="Unassembled WGS sequence"/>
</dbReference>
<name>A0A0W7TLZ9_9FIRM</name>
<dbReference type="RefSeq" id="WP_050004618.1">
    <property type="nucleotide sequence ID" value="NZ_CAUGKH010000005.1"/>
</dbReference>
<dbReference type="GeneID" id="42855758"/>
<feature type="region of interest" description="Disordered" evidence="1">
    <location>
        <begin position="59"/>
        <end position="80"/>
    </location>
</feature>
<comment type="caution">
    <text evidence="2">The sequence shown here is derived from an EMBL/GenBank/DDBJ whole genome shotgun (WGS) entry which is preliminary data.</text>
</comment>
<dbReference type="EMBL" id="LMUA01000038">
    <property type="protein sequence ID" value="KUE74877.1"/>
    <property type="molecule type" value="Genomic_DNA"/>
</dbReference>
<sequence length="80" mass="9488">MKRTRAYYRRQRNRAIERKLGILRRLGGEEYVYAWTRGAYGRLAKGKIHCSCPMCRAKSRDEHSHRDKKAFLSAKQQMDA</sequence>
<proteinExistence type="predicted"/>